<comment type="caution">
    <text evidence="1">The sequence shown here is derived from an EMBL/GenBank/DDBJ whole genome shotgun (WGS) entry which is preliminary data.</text>
</comment>
<keyword evidence="2" id="KW-1185">Reference proteome</keyword>
<dbReference type="EMBL" id="BGZK01001341">
    <property type="protein sequence ID" value="GBP77669.1"/>
    <property type="molecule type" value="Genomic_DNA"/>
</dbReference>
<dbReference type="Proteomes" id="UP000299102">
    <property type="component" value="Unassembled WGS sequence"/>
</dbReference>
<dbReference type="AlphaFoldDB" id="A0A4C1YSP6"/>
<sequence length="86" mass="9764">MDEKSNLSDTFVAEDAEGSEQKVSIMLNGEESELYFVNCTSTKVARDRPYRSAFLPYAPRCIYQLVSAIDLVPEFSDAKNVHWIIL</sequence>
<name>A0A4C1YSP6_EUMVA</name>
<proteinExistence type="predicted"/>
<organism evidence="1 2">
    <name type="scientific">Eumeta variegata</name>
    <name type="common">Bagworm moth</name>
    <name type="synonym">Eumeta japonica</name>
    <dbReference type="NCBI Taxonomy" id="151549"/>
    <lineage>
        <taxon>Eukaryota</taxon>
        <taxon>Metazoa</taxon>
        <taxon>Ecdysozoa</taxon>
        <taxon>Arthropoda</taxon>
        <taxon>Hexapoda</taxon>
        <taxon>Insecta</taxon>
        <taxon>Pterygota</taxon>
        <taxon>Neoptera</taxon>
        <taxon>Endopterygota</taxon>
        <taxon>Lepidoptera</taxon>
        <taxon>Glossata</taxon>
        <taxon>Ditrysia</taxon>
        <taxon>Tineoidea</taxon>
        <taxon>Psychidae</taxon>
        <taxon>Oiketicinae</taxon>
        <taxon>Eumeta</taxon>
    </lineage>
</organism>
<evidence type="ECO:0000313" key="2">
    <source>
        <dbReference type="Proteomes" id="UP000299102"/>
    </source>
</evidence>
<evidence type="ECO:0000313" key="1">
    <source>
        <dbReference type="EMBL" id="GBP77669.1"/>
    </source>
</evidence>
<gene>
    <name evidence="1" type="ORF">EVAR_57054_1</name>
</gene>
<protein>
    <submittedName>
        <fullName evidence="1">Uncharacterized protein</fullName>
    </submittedName>
</protein>
<reference evidence="1 2" key="1">
    <citation type="journal article" date="2019" name="Commun. Biol.">
        <title>The bagworm genome reveals a unique fibroin gene that provides high tensile strength.</title>
        <authorList>
            <person name="Kono N."/>
            <person name="Nakamura H."/>
            <person name="Ohtoshi R."/>
            <person name="Tomita M."/>
            <person name="Numata K."/>
            <person name="Arakawa K."/>
        </authorList>
    </citation>
    <scope>NUCLEOTIDE SEQUENCE [LARGE SCALE GENOMIC DNA]</scope>
</reference>
<accession>A0A4C1YSP6</accession>